<evidence type="ECO:0000313" key="1">
    <source>
        <dbReference type="EMBL" id="MCL7036617.1"/>
    </source>
</evidence>
<dbReference type="EMBL" id="JAJJMA010169900">
    <property type="protein sequence ID" value="MCL7036617.1"/>
    <property type="molecule type" value="Genomic_DNA"/>
</dbReference>
<keyword evidence="2" id="KW-1185">Reference proteome</keyword>
<name>A0AA41V8Q0_PAPNU</name>
<proteinExistence type="predicted"/>
<reference evidence="1" key="1">
    <citation type="submission" date="2022-03" db="EMBL/GenBank/DDBJ databases">
        <title>A functionally conserved STORR gene fusion in Papaver species that diverged 16.8 million years ago.</title>
        <authorList>
            <person name="Catania T."/>
        </authorList>
    </citation>
    <scope>NUCLEOTIDE SEQUENCE</scope>
    <source>
        <strain evidence="1">S-191538</strain>
    </source>
</reference>
<feature type="non-terminal residue" evidence="1">
    <location>
        <position position="51"/>
    </location>
</feature>
<sequence>MSRSLRCSSSFFCFHNSWLECTQFSHLSSLSDFFIDSRSLACSPKLLFPSF</sequence>
<evidence type="ECO:0000313" key="2">
    <source>
        <dbReference type="Proteomes" id="UP001177140"/>
    </source>
</evidence>
<organism evidence="1 2">
    <name type="scientific">Papaver nudicaule</name>
    <name type="common">Iceland poppy</name>
    <dbReference type="NCBI Taxonomy" id="74823"/>
    <lineage>
        <taxon>Eukaryota</taxon>
        <taxon>Viridiplantae</taxon>
        <taxon>Streptophyta</taxon>
        <taxon>Embryophyta</taxon>
        <taxon>Tracheophyta</taxon>
        <taxon>Spermatophyta</taxon>
        <taxon>Magnoliopsida</taxon>
        <taxon>Ranunculales</taxon>
        <taxon>Papaveraceae</taxon>
        <taxon>Papaveroideae</taxon>
        <taxon>Papaver</taxon>
    </lineage>
</organism>
<dbReference type="Proteomes" id="UP001177140">
    <property type="component" value="Unassembled WGS sequence"/>
</dbReference>
<dbReference type="AlphaFoldDB" id="A0AA41V8Q0"/>
<accession>A0AA41V8Q0</accession>
<comment type="caution">
    <text evidence="1">The sequence shown here is derived from an EMBL/GenBank/DDBJ whole genome shotgun (WGS) entry which is preliminary data.</text>
</comment>
<protein>
    <submittedName>
        <fullName evidence="1">Uncharacterized protein</fullName>
    </submittedName>
</protein>
<gene>
    <name evidence="1" type="ORF">MKW94_012369</name>
</gene>